<evidence type="ECO:0000313" key="2">
    <source>
        <dbReference type="EMBL" id="MEJ2903622.1"/>
    </source>
</evidence>
<comment type="caution">
    <text evidence="2">The sequence shown here is derived from an EMBL/GenBank/DDBJ whole genome shotgun (WGS) entry which is preliminary data.</text>
</comment>
<sequence length="65" mass="7460">MEEKKPKKDDCEEEGPLSFRVEKVSPQKIKEHWQKIANRINGIPKTAPDAGIPNNKDNPNKNDTY</sequence>
<proteinExistence type="predicted"/>
<dbReference type="Proteomes" id="UP001378956">
    <property type="component" value="Unassembled WGS sequence"/>
</dbReference>
<dbReference type="RefSeq" id="WP_172660158.1">
    <property type="nucleotide sequence ID" value="NZ_CBFGNQ010000015.1"/>
</dbReference>
<organism evidence="2 3">
    <name type="scientific">Pedobacter panaciterrae</name>
    <dbReference type="NCBI Taxonomy" id="363849"/>
    <lineage>
        <taxon>Bacteria</taxon>
        <taxon>Pseudomonadati</taxon>
        <taxon>Bacteroidota</taxon>
        <taxon>Sphingobacteriia</taxon>
        <taxon>Sphingobacteriales</taxon>
        <taxon>Sphingobacteriaceae</taxon>
        <taxon>Pedobacter</taxon>
    </lineage>
</organism>
<feature type="region of interest" description="Disordered" evidence="1">
    <location>
        <begin position="41"/>
        <end position="65"/>
    </location>
</feature>
<keyword evidence="3" id="KW-1185">Reference proteome</keyword>
<dbReference type="EMBL" id="JBBEUB010000004">
    <property type="protein sequence ID" value="MEJ2903622.1"/>
    <property type="molecule type" value="Genomic_DNA"/>
</dbReference>
<reference evidence="2 3" key="1">
    <citation type="submission" date="2024-03" db="EMBL/GenBank/DDBJ databases">
        <title>Sequence of Lycoming College Course Isolates.</title>
        <authorList>
            <person name="Plotts O."/>
            <person name="Newman J."/>
        </authorList>
    </citation>
    <scope>NUCLEOTIDE SEQUENCE [LARGE SCALE GENOMIC DNA]</scope>
    <source>
        <strain evidence="2 3">CJB-3</strain>
    </source>
</reference>
<evidence type="ECO:0000313" key="3">
    <source>
        <dbReference type="Proteomes" id="UP001378956"/>
    </source>
</evidence>
<accession>A0ABU8NN24</accession>
<name>A0ABU8NN24_9SPHI</name>
<evidence type="ECO:0000256" key="1">
    <source>
        <dbReference type="SAM" id="MobiDB-lite"/>
    </source>
</evidence>
<protein>
    <submittedName>
        <fullName evidence="2">Uncharacterized protein</fullName>
    </submittedName>
</protein>
<gene>
    <name evidence="2" type="ORF">WAE58_14345</name>
</gene>